<evidence type="ECO:0000313" key="3">
    <source>
        <dbReference type="Proteomes" id="UP000239469"/>
    </source>
</evidence>
<reference evidence="2 3" key="1">
    <citation type="submission" date="2017-01" db="EMBL/GenBank/DDBJ databases">
        <title>New insights into the genetic diversity of Chromobacterium isolated from tropical freshwater lake.</title>
        <authorList>
            <person name="Santos A.B."/>
            <person name="Nascimento A.M."/>
            <person name="Da Silva P.C."/>
        </authorList>
    </citation>
    <scope>NUCLEOTIDE SEQUENCE [LARGE SCALE GENOMIC DNA]</scope>
    <source>
        <strain evidence="2 3">56AF</strain>
    </source>
</reference>
<dbReference type="AlphaFoldDB" id="A0A2S9XAP3"/>
<accession>A0A2S9XAP3</accession>
<keyword evidence="1" id="KW-0472">Membrane</keyword>
<gene>
    <name evidence="2" type="ORF">BUE93_01040</name>
</gene>
<feature type="transmembrane region" description="Helical" evidence="1">
    <location>
        <begin position="7"/>
        <end position="29"/>
    </location>
</feature>
<dbReference type="RefSeq" id="WP_106075515.1">
    <property type="nucleotide sequence ID" value="NZ_MTBD01000001.1"/>
</dbReference>
<comment type="caution">
    <text evidence="2">The sequence shown here is derived from an EMBL/GenBank/DDBJ whole genome shotgun (WGS) entry which is preliminary data.</text>
</comment>
<feature type="transmembrane region" description="Helical" evidence="1">
    <location>
        <begin position="72"/>
        <end position="92"/>
    </location>
</feature>
<dbReference type="EMBL" id="MTBD01000001">
    <property type="protein sequence ID" value="PRP72647.1"/>
    <property type="molecule type" value="Genomic_DNA"/>
</dbReference>
<dbReference type="Proteomes" id="UP000239469">
    <property type="component" value="Unassembled WGS sequence"/>
</dbReference>
<dbReference type="OrthoDB" id="582913at2"/>
<evidence type="ECO:0000313" key="2">
    <source>
        <dbReference type="EMBL" id="PRP72647.1"/>
    </source>
</evidence>
<sequence>MRNLAHHILPTSATMLGVCMTVIPIIKLMKVGHVGTIIDELLADDSVIFLISALLSYLSIRRPSWGRLERHADIAFVFGLCGMSVCAVLLSFELM</sequence>
<organism evidence="2 3">
    <name type="scientific">Chromobacterium amazonense</name>
    <dbReference type="NCBI Taxonomy" id="1382803"/>
    <lineage>
        <taxon>Bacteria</taxon>
        <taxon>Pseudomonadati</taxon>
        <taxon>Pseudomonadota</taxon>
        <taxon>Betaproteobacteria</taxon>
        <taxon>Neisseriales</taxon>
        <taxon>Chromobacteriaceae</taxon>
        <taxon>Chromobacterium</taxon>
    </lineage>
</organism>
<name>A0A2S9XAP3_9NEIS</name>
<keyword evidence="1" id="KW-1133">Transmembrane helix</keyword>
<evidence type="ECO:0000256" key="1">
    <source>
        <dbReference type="SAM" id="Phobius"/>
    </source>
</evidence>
<proteinExistence type="predicted"/>
<keyword evidence="1" id="KW-0812">Transmembrane</keyword>
<feature type="transmembrane region" description="Helical" evidence="1">
    <location>
        <begin position="41"/>
        <end position="60"/>
    </location>
</feature>
<protein>
    <submittedName>
        <fullName evidence="2">Uncharacterized protein</fullName>
    </submittedName>
</protein>